<dbReference type="AlphaFoldDB" id="A0A225W8B3"/>
<dbReference type="OrthoDB" id="105595at2759"/>
<name>A0A225W8B3_9STRA</name>
<evidence type="ECO:0000313" key="1">
    <source>
        <dbReference type="EMBL" id="OWZ13399.1"/>
    </source>
</evidence>
<evidence type="ECO:0000313" key="2">
    <source>
        <dbReference type="Proteomes" id="UP000198211"/>
    </source>
</evidence>
<dbReference type="GO" id="GO:0003676">
    <property type="term" value="F:nucleic acid binding"/>
    <property type="evidence" value="ECO:0007669"/>
    <property type="project" value="InterPro"/>
</dbReference>
<gene>
    <name evidence="1" type="ORF">PHMEG_00013277</name>
</gene>
<proteinExistence type="predicted"/>
<keyword evidence="2" id="KW-1185">Reference proteome</keyword>
<dbReference type="Proteomes" id="UP000198211">
    <property type="component" value="Unassembled WGS sequence"/>
</dbReference>
<dbReference type="EMBL" id="NBNE01001589">
    <property type="protein sequence ID" value="OWZ13399.1"/>
    <property type="molecule type" value="Genomic_DNA"/>
</dbReference>
<protein>
    <submittedName>
        <fullName evidence="1">Retrotransposon protein, Ty3-gypsy subclass</fullName>
    </submittedName>
</protein>
<comment type="caution">
    <text evidence="1">The sequence shown here is derived from an EMBL/GenBank/DDBJ whole genome shotgun (WGS) entry which is preliminary data.</text>
</comment>
<accession>A0A225W8B3</accession>
<dbReference type="Gene3D" id="3.30.420.10">
    <property type="entry name" value="Ribonuclease H-like superfamily/Ribonuclease H"/>
    <property type="match status" value="1"/>
</dbReference>
<reference evidence="2" key="1">
    <citation type="submission" date="2017-03" db="EMBL/GenBank/DDBJ databases">
        <title>Phytopthora megakarya and P. palmivora, two closely related causual agents of cacao black pod achieved similar genome size and gene model numbers by different mechanisms.</title>
        <authorList>
            <person name="Ali S."/>
            <person name="Shao J."/>
            <person name="Larry D.J."/>
            <person name="Kronmiller B."/>
            <person name="Shen D."/>
            <person name="Strem M.D."/>
            <person name="Melnick R.L."/>
            <person name="Guiltinan M.J."/>
            <person name="Tyler B.M."/>
            <person name="Meinhardt L.W."/>
            <person name="Bailey B.A."/>
        </authorList>
    </citation>
    <scope>NUCLEOTIDE SEQUENCE [LARGE SCALE GENOMIC DNA]</scope>
    <source>
        <strain evidence="2">zdho120</strain>
    </source>
</reference>
<organism evidence="1 2">
    <name type="scientific">Phytophthora megakarya</name>
    <dbReference type="NCBI Taxonomy" id="4795"/>
    <lineage>
        <taxon>Eukaryota</taxon>
        <taxon>Sar</taxon>
        <taxon>Stramenopiles</taxon>
        <taxon>Oomycota</taxon>
        <taxon>Peronosporomycetes</taxon>
        <taxon>Peronosporales</taxon>
        <taxon>Peronosporaceae</taxon>
        <taxon>Phytophthora</taxon>
    </lineage>
</organism>
<dbReference type="InterPro" id="IPR012337">
    <property type="entry name" value="RNaseH-like_sf"/>
</dbReference>
<dbReference type="SUPFAM" id="SSF53098">
    <property type="entry name" value="Ribonuclease H-like"/>
    <property type="match status" value="1"/>
</dbReference>
<dbReference type="InterPro" id="IPR036397">
    <property type="entry name" value="RNaseH_sf"/>
</dbReference>
<sequence>MKDNFSHFCELWLSDNGSHFKNHVMAELCKRLKCQQNFVVAYCP</sequence>